<reference evidence="1 2" key="1">
    <citation type="journal article" date="2017" name="Appl. Environ. Microbiol.">
        <title>Parallel evolution of two clades of a major Atlantic endemic Vibrio parahaemolyticus pathogen lineage by independent acquisition of related pathogenicity islands.</title>
        <authorList>
            <person name="Xu F."/>
            <person name="Gonzalez-Escalona N."/>
            <person name="Drees K.P."/>
            <person name="Sebra R.P."/>
            <person name="Cooper V.S."/>
            <person name="Jones S.H."/>
            <person name="Whistler C.A."/>
        </authorList>
    </citation>
    <scope>NUCLEOTIDE SEQUENCE [LARGE SCALE GENOMIC DNA]</scope>
    <source>
        <strain evidence="1 2">MAVP-3</strain>
    </source>
</reference>
<dbReference type="EMBL" id="NIXT01002976">
    <property type="protein sequence ID" value="OXE29707.1"/>
    <property type="molecule type" value="Genomic_DNA"/>
</dbReference>
<sequence length="110" mass="12408">PDFQVKLSSVIDDSKVSNVELWQQAGDSAIQSIVPRDPTQPFEMEIGRIQSDSITIDANKRANLFIKAIDEYGFESQTEPRTIIIDRDGPTLTLNGFNSESYYRGNYVFS</sequence>
<feature type="non-terminal residue" evidence="1">
    <location>
        <position position="110"/>
    </location>
</feature>
<accession>A0A227J5F1</accession>
<dbReference type="AlphaFoldDB" id="A0A227J5F1"/>
<organism evidence="1 2">
    <name type="scientific">Vibrio parahaemolyticus</name>
    <dbReference type="NCBI Taxonomy" id="670"/>
    <lineage>
        <taxon>Bacteria</taxon>
        <taxon>Pseudomonadati</taxon>
        <taxon>Pseudomonadota</taxon>
        <taxon>Gammaproteobacteria</taxon>
        <taxon>Vibrionales</taxon>
        <taxon>Vibrionaceae</taxon>
        <taxon>Vibrio</taxon>
    </lineage>
</organism>
<comment type="caution">
    <text evidence="1">The sequence shown here is derived from an EMBL/GenBank/DDBJ whole genome shotgun (WGS) entry which is preliminary data.</text>
</comment>
<feature type="non-terminal residue" evidence="1">
    <location>
        <position position="1"/>
    </location>
</feature>
<evidence type="ECO:0000313" key="1">
    <source>
        <dbReference type="EMBL" id="OXE29707.1"/>
    </source>
</evidence>
<dbReference type="Proteomes" id="UP000214596">
    <property type="component" value="Unassembled WGS sequence"/>
</dbReference>
<evidence type="ECO:0000313" key="2">
    <source>
        <dbReference type="Proteomes" id="UP000214596"/>
    </source>
</evidence>
<name>A0A227J5F1_VIBPH</name>
<gene>
    <name evidence="1" type="ORF">CA163_27225</name>
</gene>
<proteinExistence type="predicted"/>
<protein>
    <submittedName>
        <fullName evidence="1">Uncharacterized protein</fullName>
    </submittedName>
</protein>